<feature type="binding site" evidence="10">
    <location>
        <position position="217"/>
    </location>
    <ligand>
        <name>Mg(2+)</name>
        <dbReference type="ChEBI" id="CHEBI:18420"/>
        <label>1</label>
        <note>catalytic</note>
    </ligand>
</feature>
<dbReference type="NCBIfam" id="TIGR01331">
    <property type="entry name" value="bisphos_cysQ"/>
    <property type="match status" value="1"/>
</dbReference>
<comment type="cofactor">
    <cofactor evidence="9 10">
        <name>Mg(2+)</name>
        <dbReference type="ChEBI" id="CHEBI:18420"/>
    </cofactor>
</comment>
<dbReference type="PROSITE" id="PS00629">
    <property type="entry name" value="IMP_1"/>
    <property type="match status" value="1"/>
</dbReference>
<feature type="binding site" evidence="9">
    <location>
        <position position="217"/>
    </location>
    <ligand>
        <name>substrate</name>
    </ligand>
</feature>
<dbReference type="GO" id="GO:0008441">
    <property type="term" value="F:3'(2'),5'-bisphosphate nucleotidase activity"/>
    <property type="evidence" value="ECO:0007669"/>
    <property type="project" value="UniProtKB-UniRule"/>
</dbReference>
<keyword evidence="8 9" id="KW-0472">Membrane</keyword>
<organism evidence="11 12">
    <name type="scientific">Azospirillum humicireducens</name>
    <dbReference type="NCBI Taxonomy" id="1226968"/>
    <lineage>
        <taxon>Bacteria</taxon>
        <taxon>Pseudomonadati</taxon>
        <taxon>Pseudomonadota</taxon>
        <taxon>Alphaproteobacteria</taxon>
        <taxon>Rhodospirillales</taxon>
        <taxon>Azospirillaceae</taxon>
        <taxon>Azospirillum</taxon>
    </lineage>
</organism>
<dbReference type="SUPFAM" id="SSF56655">
    <property type="entry name" value="Carbohydrate phosphatase"/>
    <property type="match status" value="1"/>
</dbReference>
<feature type="binding site" evidence="10">
    <location>
        <position position="70"/>
    </location>
    <ligand>
        <name>Mg(2+)</name>
        <dbReference type="ChEBI" id="CHEBI:18420"/>
        <label>1</label>
        <note>catalytic</note>
    </ligand>
</feature>
<comment type="catalytic activity">
    <reaction evidence="1 9">
        <text>adenosine 3',5'-bisphosphate + H2O = AMP + phosphate</text>
        <dbReference type="Rhea" id="RHEA:10040"/>
        <dbReference type="ChEBI" id="CHEBI:15377"/>
        <dbReference type="ChEBI" id="CHEBI:43474"/>
        <dbReference type="ChEBI" id="CHEBI:58343"/>
        <dbReference type="ChEBI" id="CHEBI:456215"/>
        <dbReference type="EC" id="3.1.3.7"/>
    </reaction>
</comment>
<dbReference type="InterPro" id="IPR050725">
    <property type="entry name" value="CysQ/Inositol_MonoPase"/>
</dbReference>
<feature type="binding site" evidence="9 10">
    <location>
        <position position="93"/>
    </location>
    <ligand>
        <name>Mg(2+)</name>
        <dbReference type="ChEBI" id="CHEBI:18420"/>
        <label>2</label>
    </ligand>
</feature>
<dbReference type="HAMAP" id="MF_02095">
    <property type="entry name" value="CysQ"/>
    <property type="match status" value="1"/>
</dbReference>
<dbReference type="Gene3D" id="3.40.190.80">
    <property type="match status" value="1"/>
</dbReference>
<proteinExistence type="inferred from homology"/>
<dbReference type="STRING" id="1226968.A6A40_05355"/>
<sequence length="258" mass="26931">MPDAAVASLLPTVRTIAHEAGQVILRFYNDGIDVATKVDGSPVTQADQAAEAVIIPALHHLLPGVPVVAEEAVAAGHRPDVSGGRFWLVDPLDGTKEFISRNGEFTVNIALIENGVPVLGVVYAPATGDMYTAAGPGTAVHCAEGRHDHAISVRNPPADGLTVVASRSHGSGSILEEFLGKYTVKDRVSCGSSLKFCTVASGKADLYPRFGPTSEWDTAAGHAVLIGAGGRVEQPDGSPLVYGKDDILNPNFVAYGWK</sequence>
<reference evidence="11 12" key="1">
    <citation type="journal article" date="2013" name="Int. J. Syst. Evol. Microbiol.">
        <title>Azospirillum humicireducens sp. nov., a nitrogen-fixing bacterium isolated from a microbial fuel cell.</title>
        <authorList>
            <person name="Zhou S."/>
            <person name="Han L."/>
            <person name="Wang Y."/>
            <person name="Yang G."/>
            <person name="Zhuang L."/>
            <person name="Hu P."/>
        </authorList>
    </citation>
    <scope>NUCLEOTIDE SEQUENCE [LARGE SCALE GENOMIC DNA]</scope>
    <source>
        <strain evidence="11 12">SgZ-5</strain>
    </source>
</reference>
<feature type="binding site" evidence="10">
    <location>
        <position position="92"/>
    </location>
    <ligand>
        <name>Mg(2+)</name>
        <dbReference type="ChEBI" id="CHEBI:18420"/>
        <label>1</label>
        <note>catalytic</note>
    </ligand>
</feature>
<evidence type="ECO:0000313" key="11">
    <source>
        <dbReference type="EMBL" id="ANC91376.1"/>
    </source>
</evidence>
<comment type="subcellular location">
    <subcellularLocation>
        <location evidence="9">Cell inner membrane</location>
        <topology evidence="9">Peripheral membrane protein</topology>
        <orientation evidence="9">Cytoplasmic side</orientation>
    </subcellularLocation>
</comment>
<dbReference type="GO" id="GO:0000103">
    <property type="term" value="P:sulfate assimilation"/>
    <property type="evidence" value="ECO:0007669"/>
    <property type="project" value="TreeGrafter"/>
</dbReference>
<keyword evidence="6 9" id="KW-0378">Hydrolase</keyword>
<dbReference type="InterPro" id="IPR006240">
    <property type="entry name" value="CysQ"/>
</dbReference>
<keyword evidence="12" id="KW-1185">Reference proteome</keyword>
<evidence type="ECO:0000256" key="2">
    <source>
        <dbReference type="ARBA" id="ARBA00005289"/>
    </source>
</evidence>
<comment type="similarity">
    <text evidence="2 9">Belongs to the inositol monophosphatase superfamily. CysQ family.</text>
</comment>
<dbReference type="RefSeq" id="WP_063634482.1">
    <property type="nucleotide sequence ID" value="NZ_CP015285.1"/>
</dbReference>
<comment type="function">
    <text evidence="9">Converts adenosine-3',5'-bisphosphate (PAP) to AMP.</text>
</comment>
<evidence type="ECO:0000256" key="7">
    <source>
        <dbReference type="ARBA" id="ARBA00022842"/>
    </source>
</evidence>
<dbReference type="EMBL" id="CP015285">
    <property type="protein sequence ID" value="ANC91376.1"/>
    <property type="molecule type" value="Genomic_DNA"/>
</dbReference>
<dbReference type="CDD" id="cd01638">
    <property type="entry name" value="CysQ"/>
    <property type="match status" value="1"/>
</dbReference>
<dbReference type="Gene3D" id="3.30.540.10">
    <property type="entry name" value="Fructose-1,6-Bisphosphatase, subunit A, domain 1"/>
    <property type="match status" value="1"/>
</dbReference>
<keyword evidence="3 9" id="KW-1003">Cell membrane</keyword>
<evidence type="ECO:0000256" key="10">
    <source>
        <dbReference type="PIRSR" id="PIRSR600760-2"/>
    </source>
</evidence>
<evidence type="ECO:0000313" key="12">
    <source>
        <dbReference type="Proteomes" id="UP000077405"/>
    </source>
</evidence>
<evidence type="ECO:0000256" key="3">
    <source>
        <dbReference type="ARBA" id="ARBA00022475"/>
    </source>
</evidence>
<dbReference type="InterPro" id="IPR020550">
    <property type="entry name" value="Inositol_monophosphatase_CS"/>
</dbReference>
<dbReference type="Pfam" id="PF00459">
    <property type="entry name" value="Inositol_P"/>
    <property type="match status" value="1"/>
</dbReference>
<evidence type="ECO:0000256" key="9">
    <source>
        <dbReference type="HAMAP-Rule" id="MF_02095"/>
    </source>
</evidence>
<evidence type="ECO:0000256" key="6">
    <source>
        <dbReference type="ARBA" id="ARBA00022801"/>
    </source>
</evidence>
<dbReference type="PANTHER" id="PTHR43028">
    <property type="entry name" value="3'(2'),5'-BISPHOSPHATE NUCLEOTIDASE 1"/>
    <property type="match status" value="1"/>
</dbReference>
<feature type="binding site" evidence="9">
    <location>
        <position position="70"/>
    </location>
    <ligand>
        <name>Mg(2+)</name>
        <dbReference type="ChEBI" id="CHEBI:18420"/>
        <label>1</label>
    </ligand>
</feature>
<feature type="binding site" evidence="9">
    <location>
        <position position="217"/>
    </location>
    <ligand>
        <name>Mg(2+)</name>
        <dbReference type="ChEBI" id="CHEBI:18420"/>
        <label>2</label>
    </ligand>
</feature>
<dbReference type="GO" id="GO:0005886">
    <property type="term" value="C:plasma membrane"/>
    <property type="evidence" value="ECO:0007669"/>
    <property type="project" value="UniProtKB-SubCell"/>
</dbReference>
<dbReference type="AlphaFoldDB" id="A0A160JF11"/>
<feature type="binding site" evidence="9 10">
    <location>
        <position position="90"/>
    </location>
    <ligand>
        <name>Mg(2+)</name>
        <dbReference type="ChEBI" id="CHEBI:18420"/>
        <label>2</label>
    </ligand>
</feature>
<feature type="binding site" evidence="9">
    <location>
        <position position="90"/>
    </location>
    <ligand>
        <name>Mg(2+)</name>
        <dbReference type="ChEBI" id="CHEBI:18420"/>
        <label>1</label>
    </ligand>
</feature>
<dbReference type="Proteomes" id="UP000077405">
    <property type="component" value="Chromosome"/>
</dbReference>
<protein>
    <recommendedName>
        <fullName evidence="9">3'(2'),5'-bisphosphate nucleotidase CysQ</fullName>
        <ecNumber evidence="9">3.1.3.7</ecNumber>
    </recommendedName>
    <alternativeName>
        <fullName evidence="9">3'(2'),5-bisphosphonucleoside 3'(2')-phosphohydrolase</fullName>
    </alternativeName>
    <alternativeName>
        <fullName evidence="9">3'-phosphoadenosine 5'-phosphate phosphatase</fullName>
        <shortName evidence="9">PAP phosphatase</shortName>
    </alternativeName>
</protein>
<dbReference type="KEGG" id="ahu:A6A40_05355"/>
<feature type="binding site" evidence="9">
    <location>
        <position position="92"/>
    </location>
    <ligand>
        <name>Mg(2+)</name>
        <dbReference type="ChEBI" id="CHEBI:18420"/>
        <label>1</label>
    </ligand>
</feature>
<dbReference type="InterPro" id="IPR020583">
    <property type="entry name" value="Inositol_monoP_metal-BS"/>
</dbReference>
<dbReference type="GO" id="GO:0000287">
    <property type="term" value="F:magnesium ion binding"/>
    <property type="evidence" value="ECO:0007669"/>
    <property type="project" value="UniProtKB-UniRule"/>
</dbReference>
<evidence type="ECO:0000256" key="1">
    <source>
        <dbReference type="ARBA" id="ARBA00001625"/>
    </source>
</evidence>
<evidence type="ECO:0000256" key="8">
    <source>
        <dbReference type="ARBA" id="ARBA00023136"/>
    </source>
</evidence>
<feature type="binding site" evidence="9">
    <location>
        <begin position="92"/>
        <end position="95"/>
    </location>
    <ligand>
        <name>substrate</name>
    </ligand>
</feature>
<dbReference type="EC" id="3.1.3.7" evidence="9"/>
<name>A0A160JF11_9PROT</name>
<dbReference type="OrthoDB" id="9785695at2"/>
<dbReference type="GO" id="GO:0050427">
    <property type="term" value="P:3'-phosphoadenosine 5'-phosphosulfate metabolic process"/>
    <property type="evidence" value="ECO:0007669"/>
    <property type="project" value="TreeGrafter"/>
</dbReference>
<keyword evidence="7 9" id="KW-0460">Magnesium</keyword>
<dbReference type="PRINTS" id="PR00377">
    <property type="entry name" value="IMPHPHTASES"/>
</dbReference>
<keyword evidence="4 9" id="KW-0997">Cell inner membrane</keyword>
<dbReference type="InterPro" id="IPR000760">
    <property type="entry name" value="Inositol_monophosphatase-like"/>
</dbReference>
<gene>
    <name evidence="9 11" type="primary">cysQ</name>
    <name evidence="11" type="ORF">A6A40_05355</name>
</gene>
<dbReference type="PANTHER" id="PTHR43028:SF5">
    <property type="entry name" value="3'(2'),5'-BISPHOSPHATE NUCLEOTIDASE 1"/>
    <property type="match status" value="1"/>
</dbReference>
<evidence type="ECO:0000256" key="4">
    <source>
        <dbReference type="ARBA" id="ARBA00022519"/>
    </source>
</evidence>
<keyword evidence="5 9" id="KW-0479">Metal-binding</keyword>
<evidence type="ECO:0000256" key="5">
    <source>
        <dbReference type="ARBA" id="ARBA00022723"/>
    </source>
</evidence>
<dbReference type="GO" id="GO:0046854">
    <property type="term" value="P:phosphatidylinositol phosphate biosynthetic process"/>
    <property type="evidence" value="ECO:0007669"/>
    <property type="project" value="InterPro"/>
</dbReference>
<dbReference type="PROSITE" id="PS00630">
    <property type="entry name" value="IMP_2"/>
    <property type="match status" value="1"/>
</dbReference>
<feature type="binding site" evidence="9">
    <location>
        <position position="70"/>
    </location>
    <ligand>
        <name>substrate</name>
    </ligand>
</feature>
<accession>A0A160JF11</accession>